<dbReference type="RefSeq" id="WP_191055501.1">
    <property type="nucleotide sequence ID" value="NZ_JACXRZ010000050.1"/>
</dbReference>
<keyword evidence="2" id="KW-1185">Reference proteome</keyword>
<accession>A0ABR8LF65</accession>
<organism evidence="1 2">
    <name type="scientific">Microbispora bryophytorum subsp. camponoti</name>
    <dbReference type="NCBI Taxonomy" id="1677852"/>
    <lineage>
        <taxon>Bacteria</taxon>
        <taxon>Bacillati</taxon>
        <taxon>Actinomycetota</taxon>
        <taxon>Actinomycetes</taxon>
        <taxon>Streptosporangiales</taxon>
        <taxon>Streptosporangiaceae</taxon>
        <taxon>Microbispora</taxon>
    </lineage>
</organism>
<sequence>MPATPRDLLDRFQQAMLDFSPVLRTAAGLGRLTQLFEQVRAESAP</sequence>
<proteinExistence type="predicted"/>
<reference evidence="1 2" key="1">
    <citation type="submission" date="2020-09" db="EMBL/GenBank/DDBJ databases">
        <title>Actinomycete isolated from the Camponotus japonicus Mayr.</title>
        <authorList>
            <person name="Gong X."/>
        </authorList>
    </citation>
    <scope>NUCLEOTIDE SEQUENCE [LARGE SCALE GENOMIC DNA]</scope>
    <source>
        <strain evidence="1 2">2C-HV3</strain>
    </source>
</reference>
<dbReference type="Proteomes" id="UP000653231">
    <property type="component" value="Unassembled WGS sequence"/>
</dbReference>
<evidence type="ECO:0000313" key="2">
    <source>
        <dbReference type="Proteomes" id="UP000653231"/>
    </source>
</evidence>
<name>A0ABR8LF65_9ACTN</name>
<protein>
    <submittedName>
        <fullName evidence="1">Uncharacterized protein</fullName>
    </submittedName>
</protein>
<evidence type="ECO:0000313" key="1">
    <source>
        <dbReference type="EMBL" id="MBD3148412.1"/>
    </source>
</evidence>
<gene>
    <name evidence="1" type="ORF">IEQ31_35305</name>
</gene>
<dbReference type="EMBL" id="JACXRZ010000050">
    <property type="protein sequence ID" value="MBD3148412.1"/>
    <property type="molecule type" value="Genomic_DNA"/>
</dbReference>
<comment type="caution">
    <text evidence="1">The sequence shown here is derived from an EMBL/GenBank/DDBJ whole genome shotgun (WGS) entry which is preliminary data.</text>
</comment>